<protein>
    <submittedName>
        <fullName evidence="1">Uncharacterized protein</fullName>
    </submittedName>
</protein>
<accession>A0A5B9EHE4</accession>
<dbReference type="KEGG" id="talb:FTW19_08185"/>
<dbReference type="AlphaFoldDB" id="A0A5B9EHE4"/>
<reference evidence="1 2" key="1">
    <citation type="submission" date="2019-08" db="EMBL/GenBank/DDBJ databases">
        <title>Complete genome sequence of Terriglobus albidus strain ORNL.</title>
        <authorList>
            <person name="Podar M."/>
        </authorList>
    </citation>
    <scope>NUCLEOTIDE SEQUENCE [LARGE SCALE GENOMIC DNA]</scope>
    <source>
        <strain evidence="1 2">ORNL</strain>
    </source>
</reference>
<organism evidence="1 2">
    <name type="scientific">Terriglobus albidus</name>
    <dbReference type="NCBI Taxonomy" id="1592106"/>
    <lineage>
        <taxon>Bacteria</taxon>
        <taxon>Pseudomonadati</taxon>
        <taxon>Acidobacteriota</taxon>
        <taxon>Terriglobia</taxon>
        <taxon>Terriglobales</taxon>
        <taxon>Acidobacteriaceae</taxon>
        <taxon>Terriglobus</taxon>
    </lineage>
</organism>
<evidence type="ECO:0000313" key="1">
    <source>
        <dbReference type="EMBL" id="QEE31249.1"/>
    </source>
</evidence>
<gene>
    <name evidence="1" type="ORF">FTW19_08185</name>
</gene>
<dbReference type="OrthoDB" id="121922at2"/>
<dbReference type="EMBL" id="CP042806">
    <property type="protein sequence ID" value="QEE31249.1"/>
    <property type="molecule type" value="Genomic_DNA"/>
</dbReference>
<dbReference type="Proteomes" id="UP000321820">
    <property type="component" value="Chromosome"/>
</dbReference>
<evidence type="ECO:0000313" key="2">
    <source>
        <dbReference type="Proteomes" id="UP000321820"/>
    </source>
</evidence>
<sequence length="96" mass="10944">MNYMAVAQSLLEIKDLQNSPSVSMWPFLVDTQQTRYINQISIYVDPQITRTGCRTFYMNAVALRLWRVMDKAGVAVGECHRPPRTAVLAFGMPFSE</sequence>
<proteinExistence type="predicted"/>
<name>A0A5B9EHE4_9BACT</name>
<keyword evidence="2" id="KW-1185">Reference proteome</keyword>